<feature type="non-terminal residue" evidence="2">
    <location>
        <position position="101"/>
    </location>
</feature>
<evidence type="ECO:0000313" key="3">
    <source>
        <dbReference type="Proteomes" id="UP000479000"/>
    </source>
</evidence>
<dbReference type="Proteomes" id="UP000479000">
    <property type="component" value="Unassembled WGS sequence"/>
</dbReference>
<evidence type="ECO:0000313" key="2">
    <source>
        <dbReference type="EMBL" id="CAB0000960.1"/>
    </source>
</evidence>
<reference evidence="2 3" key="1">
    <citation type="submission" date="2020-02" db="EMBL/GenBank/DDBJ databases">
        <authorList>
            <person name="Ferguson B K."/>
        </authorList>
    </citation>
    <scope>NUCLEOTIDE SEQUENCE [LARGE SCALE GENOMIC DNA]</scope>
</reference>
<dbReference type="AlphaFoldDB" id="A0A6H5GDI4"/>
<dbReference type="EMBL" id="CADCXU010010221">
    <property type="protein sequence ID" value="CAB0000960.1"/>
    <property type="molecule type" value="Genomic_DNA"/>
</dbReference>
<accession>A0A6H5GDI4</accession>
<keyword evidence="3" id="KW-1185">Reference proteome</keyword>
<sequence length="101" mass="11130">MLATAMNRLPLATKNPSERFPSSGGRGRARTPPGEWDCPEPEDPFRNRHSDGYGAQSSHMRGSRNREGFLLVLDDVMGFYYGRDGAMPEEENCLSAGSVLP</sequence>
<feature type="region of interest" description="Disordered" evidence="1">
    <location>
        <begin position="1"/>
        <end position="62"/>
    </location>
</feature>
<organism evidence="2 3">
    <name type="scientific">Nesidiocoris tenuis</name>
    <dbReference type="NCBI Taxonomy" id="355587"/>
    <lineage>
        <taxon>Eukaryota</taxon>
        <taxon>Metazoa</taxon>
        <taxon>Ecdysozoa</taxon>
        <taxon>Arthropoda</taxon>
        <taxon>Hexapoda</taxon>
        <taxon>Insecta</taxon>
        <taxon>Pterygota</taxon>
        <taxon>Neoptera</taxon>
        <taxon>Paraneoptera</taxon>
        <taxon>Hemiptera</taxon>
        <taxon>Heteroptera</taxon>
        <taxon>Panheteroptera</taxon>
        <taxon>Cimicomorpha</taxon>
        <taxon>Miridae</taxon>
        <taxon>Dicyphina</taxon>
        <taxon>Nesidiocoris</taxon>
    </lineage>
</organism>
<evidence type="ECO:0000256" key="1">
    <source>
        <dbReference type="SAM" id="MobiDB-lite"/>
    </source>
</evidence>
<gene>
    <name evidence="2" type="ORF">NTEN_LOCUS6747</name>
</gene>
<proteinExistence type="predicted"/>
<protein>
    <submittedName>
        <fullName evidence="2">Uncharacterized protein</fullName>
    </submittedName>
</protein>
<name>A0A6H5GDI4_9HEMI</name>